<dbReference type="InterPro" id="IPR036388">
    <property type="entry name" value="WH-like_DNA-bd_sf"/>
</dbReference>
<dbReference type="OrthoDB" id="1606438at2759"/>
<keyword evidence="2 5" id="KW-0808">Transferase</keyword>
<dbReference type="GO" id="GO:0044550">
    <property type="term" value="P:secondary metabolite biosynthetic process"/>
    <property type="evidence" value="ECO:0007669"/>
    <property type="project" value="UniProtKB-ARBA"/>
</dbReference>
<dbReference type="SUPFAM" id="SSF46785">
    <property type="entry name" value="Winged helix' DNA-binding domain"/>
    <property type="match status" value="1"/>
</dbReference>
<comment type="caution">
    <text evidence="5">The sequence shown here is derived from an EMBL/GenBank/DDBJ whole genome shotgun (WGS) entry which is preliminary data.</text>
</comment>
<dbReference type="SUPFAM" id="SSF53335">
    <property type="entry name" value="S-adenosyl-L-methionine-dependent methyltransferases"/>
    <property type="match status" value="1"/>
</dbReference>
<dbReference type="EMBL" id="BLJY01000009">
    <property type="protein sequence ID" value="GFF18741.1"/>
    <property type="molecule type" value="Genomic_DNA"/>
</dbReference>
<dbReference type="PROSITE" id="PS51683">
    <property type="entry name" value="SAM_OMT_II"/>
    <property type="match status" value="1"/>
</dbReference>
<dbReference type="VEuPathDB" id="FungiDB:ATEG_07501"/>
<organism evidence="5 6">
    <name type="scientific">Aspergillus terreus</name>
    <dbReference type="NCBI Taxonomy" id="33178"/>
    <lineage>
        <taxon>Eukaryota</taxon>
        <taxon>Fungi</taxon>
        <taxon>Dikarya</taxon>
        <taxon>Ascomycota</taxon>
        <taxon>Pezizomycotina</taxon>
        <taxon>Eurotiomycetes</taxon>
        <taxon>Eurotiomycetidae</taxon>
        <taxon>Eurotiales</taxon>
        <taxon>Aspergillaceae</taxon>
        <taxon>Aspergillus</taxon>
        <taxon>Aspergillus subgen. Circumdati</taxon>
    </lineage>
</organism>
<dbReference type="GO" id="GO:0008171">
    <property type="term" value="F:O-methyltransferase activity"/>
    <property type="evidence" value="ECO:0007669"/>
    <property type="project" value="InterPro"/>
</dbReference>
<dbReference type="InterPro" id="IPR016461">
    <property type="entry name" value="COMT-like"/>
</dbReference>
<proteinExistence type="predicted"/>
<dbReference type="Proteomes" id="UP000452235">
    <property type="component" value="Unassembled WGS sequence"/>
</dbReference>
<dbReference type="InterPro" id="IPR001077">
    <property type="entry name" value="COMT_C"/>
</dbReference>
<keyword evidence="1 5" id="KW-0489">Methyltransferase</keyword>
<evidence type="ECO:0000256" key="1">
    <source>
        <dbReference type="ARBA" id="ARBA00022603"/>
    </source>
</evidence>
<evidence type="ECO:0000313" key="6">
    <source>
        <dbReference type="Proteomes" id="UP000452235"/>
    </source>
</evidence>
<protein>
    <submittedName>
        <fullName evidence="5">O-methyltransferase</fullName>
    </submittedName>
</protein>
<evidence type="ECO:0000256" key="3">
    <source>
        <dbReference type="ARBA" id="ARBA00022691"/>
    </source>
</evidence>
<accession>A0A5M3Z7T6</accession>
<evidence type="ECO:0000313" key="5">
    <source>
        <dbReference type="EMBL" id="GFF18741.1"/>
    </source>
</evidence>
<dbReference type="PANTHER" id="PTHR43712:SF12">
    <property type="entry name" value="STERIGMATOCYSTIN 8-O-METHYLTRANSFERASE"/>
    <property type="match status" value="1"/>
</dbReference>
<gene>
    <name evidence="5" type="ORF">ATEIFO6365_0009010400</name>
</gene>
<feature type="domain" description="O-methyltransferase C-terminal" evidence="4">
    <location>
        <begin position="232"/>
        <end position="395"/>
    </location>
</feature>
<dbReference type="Pfam" id="PF00891">
    <property type="entry name" value="Methyltransf_2"/>
    <property type="match status" value="1"/>
</dbReference>
<dbReference type="InterPro" id="IPR036390">
    <property type="entry name" value="WH_DNA-bd_sf"/>
</dbReference>
<dbReference type="PANTHER" id="PTHR43712">
    <property type="entry name" value="PUTATIVE (AFU_ORTHOLOGUE AFUA_4G14580)-RELATED"/>
    <property type="match status" value="1"/>
</dbReference>
<sequence length="422" mass="47770">MEQDSLIKVAKEILEHTRTLSEELSTRGLASPPGLDVDSTSGMWTTHDTEIDYLRSTIVGLAQNMTTLLQGPHEFLHEYVSRSWEHGALYALLEFDVLDKIPLSPGTAVPIEKLASQTGLPRDKLLRVCRLIATTGILLEQDEGKFAHTAISRELVEDQGYKSFIGFQLFETRVASAHLADSMRESNPFWTGKSAFEFAWGMPITKFSSRLAGLDAGDGMITDWIRAFPSTVKRSMMIFEIQGKTGAFSCHLASLFPNIRFEVQDSSLELITEGKAGVNSEPSMQVSFRQRDLQSPRTSEEIRAAGPYEQVVFLLRSILWNLNDDQVIALLQSFCPVMKYPGGPRLLVSDLVSPAWSTFEPHLERAYRRRDVTLMTMHNVKQRTSAEWNHLIAAANPLFKFRYEERYTSHSCRGLWEIWMDD</sequence>
<name>A0A5M3Z7T6_ASPTE</name>
<dbReference type="AlphaFoldDB" id="A0A5M3Z7T6"/>
<reference evidence="5 6" key="1">
    <citation type="submission" date="2020-01" db="EMBL/GenBank/DDBJ databases">
        <title>Aspergillus terreus IFO 6365 whole genome shotgun sequence.</title>
        <authorList>
            <person name="Kanamasa S."/>
            <person name="Takahashi H."/>
        </authorList>
    </citation>
    <scope>NUCLEOTIDE SEQUENCE [LARGE SCALE GENOMIC DNA]</scope>
    <source>
        <strain evidence="5 6">IFO 6365</strain>
    </source>
</reference>
<evidence type="ECO:0000259" key="4">
    <source>
        <dbReference type="Pfam" id="PF00891"/>
    </source>
</evidence>
<keyword evidence="3" id="KW-0949">S-adenosyl-L-methionine</keyword>
<dbReference type="InterPro" id="IPR029063">
    <property type="entry name" value="SAM-dependent_MTases_sf"/>
</dbReference>
<keyword evidence="6" id="KW-1185">Reference proteome</keyword>
<dbReference type="Gene3D" id="1.10.10.10">
    <property type="entry name" value="Winged helix-like DNA-binding domain superfamily/Winged helix DNA-binding domain"/>
    <property type="match status" value="1"/>
</dbReference>
<dbReference type="Gene3D" id="3.40.50.150">
    <property type="entry name" value="Vaccinia Virus protein VP39"/>
    <property type="match status" value="1"/>
</dbReference>
<dbReference type="GO" id="GO:0032259">
    <property type="term" value="P:methylation"/>
    <property type="evidence" value="ECO:0007669"/>
    <property type="project" value="UniProtKB-KW"/>
</dbReference>
<evidence type="ECO:0000256" key="2">
    <source>
        <dbReference type="ARBA" id="ARBA00022679"/>
    </source>
</evidence>